<sequence>MSNVANHRRAPRSLLRNGAVRAMAGRLSWGLGDQAVSSLTNFAVGLYVARSLGTFAFGIFSLAWVTYGVVLNVSRGLATDPLMVRFSAVSADQWRSGVASASGTAIGVGCVTGVISLVAGLAAGGPLGNAFVALAIVLPGLLLQDAWRFAFFARGEGKKAFINDCVWGVALLPALFIAAQIHTVVAFVLAWGLSGAVAALFGWFQTGVLPHPREMVGWFRTQRDLSVRYLVENVSNSGASQLRAYGLGAIAGITAVGAVRGAEQLLGPFLALLMGLSLVTVAEGARVLQRAPHRLKHFCIILGGGQAAAALCWGLALLLLLPDSAGRWVMGSVWDSSSPLILPVTLAVVGASFSTGAAAGLRALGAAPRSLRSQLIASLFYVTFGITGAFLGGAAGSAWGVATATLTGSVVWWLQLRLGLREYVPPAPDDAGANEATIVFAPLKETINEITVVFEPIKEPIKE</sequence>
<proteinExistence type="predicted"/>
<comment type="caution">
    <text evidence="7">The sequence shown here is derived from an EMBL/GenBank/DDBJ whole genome shotgun (WGS) entry which is preliminary data.</text>
</comment>
<reference evidence="7 8" key="1">
    <citation type="submission" date="2023-12" db="EMBL/GenBank/DDBJ databases">
        <title>Amycolatopsis sp. V23-08.</title>
        <authorList>
            <person name="Somphong A."/>
        </authorList>
    </citation>
    <scope>NUCLEOTIDE SEQUENCE [LARGE SCALE GENOMIC DNA]</scope>
    <source>
        <strain evidence="7 8">V23-08</strain>
    </source>
</reference>
<protein>
    <recommendedName>
        <fullName evidence="9">Membrane protein involved in the export of O-antigen and teichoic acid</fullName>
    </recommendedName>
</protein>
<comment type="subcellular location">
    <subcellularLocation>
        <location evidence="1">Cell membrane</location>
        <topology evidence="1">Multi-pass membrane protein</topology>
    </subcellularLocation>
</comment>
<feature type="transmembrane region" description="Helical" evidence="6">
    <location>
        <begin position="373"/>
        <end position="391"/>
    </location>
</feature>
<feature type="transmembrane region" description="Helical" evidence="6">
    <location>
        <begin position="185"/>
        <end position="204"/>
    </location>
</feature>
<evidence type="ECO:0000256" key="6">
    <source>
        <dbReference type="SAM" id="Phobius"/>
    </source>
</evidence>
<feature type="transmembrane region" description="Helical" evidence="6">
    <location>
        <begin position="340"/>
        <end position="361"/>
    </location>
</feature>
<evidence type="ECO:0000313" key="8">
    <source>
        <dbReference type="Proteomes" id="UP001304298"/>
    </source>
</evidence>
<evidence type="ECO:0000256" key="4">
    <source>
        <dbReference type="ARBA" id="ARBA00022989"/>
    </source>
</evidence>
<keyword evidence="8" id="KW-1185">Reference proteome</keyword>
<feature type="transmembrane region" description="Helical" evidence="6">
    <location>
        <begin position="55"/>
        <end position="77"/>
    </location>
</feature>
<keyword evidence="3 6" id="KW-0812">Transmembrane</keyword>
<dbReference type="InterPro" id="IPR050833">
    <property type="entry name" value="Poly_Biosynth_Transport"/>
</dbReference>
<dbReference type="Proteomes" id="UP001304298">
    <property type="component" value="Unassembled WGS sequence"/>
</dbReference>
<feature type="transmembrane region" description="Helical" evidence="6">
    <location>
        <begin position="265"/>
        <end position="285"/>
    </location>
</feature>
<evidence type="ECO:0000313" key="7">
    <source>
        <dbReference type="EMBL" id="MEA5361951.1"/>
    </source>
</evidence>
<dbReference type="CDD" id="cd13126">
    <property type="entry name" value="MATE_like_11"/>
    <property type="match status" value="1"/>
</dbReference>
<accession>A0ABU5R6V1</accession>
<feature type="transmembrane region" description="Helical" evidence="6">
    <location>
        <begin position="161"/>
        <end position="179"/>
    </location>
</feature>
<name>A0ABU5R6V1_9PSEU</name>
<evidence type="ECO:0008006" key="9">
    <source>
        <dbReference type="Google" id="ProtNLM"/>
    </source>
</evidence>
<feature type="transmembrane region" description="Helical" evidence="6">
    <location>
        <begin position="98"/>
        <end position="124"/>
    </location>
</feature>
<evidence type="ECO:0000256" key="1">
    <source>
        <dbReference type="ARBA" id="ARBA00004651"/>
    </source>
</evidence>
<keyword evidence="5 6" id="KW-0472">Membrane</keyword>
<dbReference type="PANTHER" id="PTHR30250:SF26">
    <property type="entry name" value="PSMA PROTEIN"/>
    <property type="match status" value="1"/>
</dbReference>
<feature type="transmembrane region" description="Helical" evidence="6">
    <location>
        <begin position="297"/>
        <end position="320"/>
    </location>
</feature>
<gene>
    <name evidence="7" type="ORF">VA596_20605</name>
</gene>
<organism evidence="7 8">
    <name type="scientific">Amycolatopsis heterodermiae</name>
    <dbReference type="NCBI Taxonomy" id="3110235"/>
    <lineage>
        <taxon>Bacteria</taxon>
        <taxon>Bacillati</taxon>
        <taxon>Actinomycetota</taxon>
        <taxon>Actinomycetes</taxon>
        <taxon>Pseudonocardiales</taxon>
        <taxon>Pseudonocardiaceae</taxon>
        <taxon>Amycolatopsis</taxon>
    </lineage>
</organism>
<evidence type="ECO:0000256" key="3">
    <source>
        <dbReference type="ARBA" id="ARBA00022692"/>
    </source>
</evidence>
<dbReference type="RefSeq" id="WP_323329445.1">
    <property type="nucleotide sequence ID" value="NZ_JAYFSI010000004.1"/>
</dbReference>
<evidence type="ECO:0000256" key="2">
    <source>
        <dbReference type="ARBA" id="ARBA00022475"/>
    </source>
</evidence>
<dbReference type="PANTHER" id="PTHR30250">
    <property type="entry name" value="PST FAMILY PREDICTED COLANIC ACID TRANSPORTER"/>
    <property type="match status" value="1"/>
</dbReference>
<keyword evidence="4 6" id="KW-1133">Transmembrane helix</keyword>
<dbReference type="EMBL" id="JAYFSI010000004">
    <property type="protein sequence ID" value="MEA5361951.1"/>
    <property type="molecule type" value="Genomic_DNA"/>
</dbReference>
<feature type="transmembrane region" description="Helical" evidence="6">
    <location>
        <begin position="130"/>
        <end position="149"/>
    </location>
</feature>
<evidence type="ECO:0000256" key="5">
    <source>
        <dbReference type="ARBA" id="ARBA00023136"/>
    </source>
</evidence>
<keyword evidence="2" id="KW-1003">Cell membrane</keyword>